<organism evidence="1 2">
    <name type="scientific">Candidatus Thiomargarita nelsonii</name>
    <dbReference type="NCBI Taxonomy" id="1003181"/>
    <lineage>
        <taxon>Bacteria</taxon>
        <taxon>Pseudomonadati</taxon>
        <taxon>Pseudomonadota</taxon>
        <taxon>Gammaproteobacteria</taxon>
        <taxon>Thiotrichales</taxon>
        <taxon>Thiotrichaceae</taxon>
        <taxon>Thiomargarita</taxon>
    </lineage>
</organism>
<feature type="non-terminal residue" evidence="1">
    <location>
        <position position="47"/>
    </location>
</feature>
<accession>A0A176RXQ8</accession>
<name>A0A176RXQ8_9GAMM</name>
<protein>
    <submittedName>
        <fullName evidence="1">Uncharacterized protein</fullName>
    </submittedName>
</protein>
<reference evidence="1 2" key="1">
    <citation type="submission" date="2016-05" db="EMBL/GenBank/DDBJ databases">
        <title>Single-cell genome of chain-forming Candidatus Thiomargarita nelsonii and comparison to other large sulfur-oxidizing bacteria.</title>
        <authorList>
            <person name="Winkel M."/>
            <person name="Salman V."/>
            <person name="Woyke T."/>
            <person name="Schulz-Vogt H."/>
            <person name="Richter M."/>
            <person name="Flood B."/>
            <person name="Bailey J."/>
            <person name="Amann R."/>
            <person name="Mussmann M."/>
        </authorList>
    </citation>
    <scope>NUCLEOTIDE SEQUENCE [LARGE SCALE GENOMIC DNA]</scope>
    <source>
        <strain evidence="1 2">THI036</strain>
    </source>
</reference>
<dbReference type="Proteomes" id="UP000076962">
    <property type="component" value="Unassembled WGS sequence"/>
</dbReference>
<keyword evidence="2" id="KW-1185">Reference proteome</keyword>
<gene>
    <name evidence="1" type="ORF">THIOM_003752</name>
</gene>
<proteinExistence type="predicted"/>
<evidence type="ECO:0000313" key="2">
    <source>
        <dbReference type="Proteomes" id="UP000076962"/>
    </source>
</evidence>
<sequence>MTTQPISIINDNGTPRVDSRLVAGRLNVQHKNLIENISKYTDEFQML</sequence>
<evidence type="ECO:0000313" key="1">
    <source>
        <dbReference type="EMBL" id="OAD20540.1"/>
    </source>
</evidence>
<dbReference type="EMBL" id="LUTY01002296">
    <property type="protein sequence ID" value="OAD20540.1"/>
    <property type="molecule type" value="Genomic_DNA"/>
</dbReference>
<dbReference type="AlphaFoldDB" id="A0A176RXQ8"/>
<comment type="caution">
    <text evidence="1">The sequence shown here is derived from an EMBL/GenBank/DDBJ whole genome shotgun (WGS) entry which is preliminary data.</text>
</comment>